<dbReference type="Proteomes" id="UP000298264">
    <property type="component" value="Unassembled WGS sequence"/>
</dbReference>
<evidence type="ECO:0000313" key="3">
    <source>
        <dbReference type="Proteomes" id="UP000298264"/>
    </source>
</evidence>
<comment type="caution">
    <text evidence="2">The sequence shown here is derived from an EMBL/GenBank/DDBJ whole genome shotgun (WGS) entry which is preliminary data.</text>
</comment>
<organism evidence="2 3">
    <name type="scientific">Leptospira ilyithenensis</name>
    <dbReference type="NCBI Taxonomy" id="2484901"/>
    <lineage>
        <taxon>Bacteria</taxon>
        <taxon>Pseudomonadati</taxon>
        <taxon>Spirochaetota</taxon>
        <taxon>Spirochaetia</taxon>
        <taxon>Leptospirales</taxon>
        <taxon>Leptospiraceae</taxon>
        <taxon>Leptospira</taxon>
    </lineage>
</organism>
<feature type="transmembrane region" description="Helical" evidence="1">
    <location>
        <begin position="139"/>
        <end position="166"/>
    </location>
</feature>
<keyword evidence="1" id="KW-1133">Transmembrane helix</keyword>
<keyword evidence="1" id="KW-0472">Membrane</keyword>
<feature type="transmembrane region" description="Helical" evidence="1">
    <location>
        <begin position="21"/>
        <end position="43"/>
    </location>
</feature>
<reference evidence="2" key="1">
    <citation type="journal article" date="2019" name="PLoS Negl. Trop. Dis.">
        <title>Revisiting the worldwide diversity of Leptospira species in the environment.</title>
        <authorList>
            <person name="Vincent A.T."/>
            <person name="Schiettekatte O."/>
            <person name="Bourhy P."/>
            <person name="Veyrier F.J."/>
            <person name="Picardeau M."/>
        </authorList>
    </citation>
    <scope>NUCLEOTIDE SEQUENCE [LARGE SCALE GENOMIC DNA]</scope>
    <source>
        <strain evidence="2">201400974</strain>
    </source>
</reference>
<feature type="transmembrane region" description="Helical" evidence="1">
    <location>
        <begin position="63"/>
        <end position="81"/>
    </location>
</feature>
<dbReference type="EMBL" id="RQHV01000029">
    <property type="protein sequence ID" value="TGN13375.1"/>
    <property type="molecule type" value="Genomic_DNA"/>
</dbReference>
<dbReference type="OrthoDB" id="344457at2"/>
<dbReference type="AlphaFoldDB" id="A0A4R9LTE2"/>
<keyword evidence="1" id="KW-0812">Transmembrane</keyword>
<evidence type="ECO:0000313" key="2">
    <source>
        <dbReference type="EMBL" id="TGN13375.1"/>
    </source>
</evidence>
<feature type="transmembrane region" description="Helical" evidence="1">
    <location>
        <begin position="101"/>
        <end position="127"/>
    </location>
</feature>
<proteinExistence type="predicted"/>
<gene>
    <name evidence="2" type="ORF">EHS11_03855</name>
</gene>
<protein>
    <submittedName>
        <fullName evidence="2">ABC transporter permease</fullName>
    </submittedName>
</protein>
<accession>A0A4R9LTE2</accession>
<keyword evidence="3" id="KW-1185">Reference proteome</keyword>
<evidence type="ECO:0000256" key="1">
    <source>
        <dbReference type="SAM" id="Phobius"/>
    </source>
</evidence>
<sequence>MTPLSYFSFAWRILLRDRLYSIAYGSVASVLFLLFFISVRLHFHLFGSISLSSIVSFEQSPQILFYTSLSSIASLFFFHTLHRIGDIGVMMAVGGNRIGCIWLHTLALFCLFLPSAVLGVVSSYFLIDLNPTHLGKEALAFFSGFAFLILFGFLISIPTVGLTTFTDPYKSIRRQK</sequence>
<name>A0A4R9LTE2_9LEPT</name>